<evidence type="ECO:0000313" key="1">
    <source>
        <dbReference type="EMBL" id="EOA51942.1"/>
    </source>
</evidence>
<dbReference type="Proteomes" id="UP000017831">
    <property type="component" value="Unassembled WGS sequence"/>
</dbReference>
<sequence>MKQLKKIKLNDLNESELKEREMNALYAGRACSCSCSAPGGSSISDNGNGNYRIGESGGHSISGTPAICFTNEFGNGIQGAVDNW</sequence>
<accession>U6R7H0</accession>
<protein>
    <recommendedName>
        <fullName evidence="4">Natural product</fullName>
    </recommendedName>
</protein>
<dbReference type="AlphaFoldDB" id="U6R7H0"/>
<name>U6R7H0_9BACT</name>
<comment type="caution">
    <text evidence="2">The sequence shown here is derived from an EMBL/GenBank/DDBJ whole genome shotgun (WGS) entry which is preliminary data.</text>
</comment>
<organism evidence="2 3">
    <name type="scientific">Phocaeicola massiliensis B84634 = Timone 84634 = DSM 17679 = JCM 13223</name>
    <dbReference type="NCBI Taxonomy" id="1121098"/>
    <lineage>
        <taxon>Bacteria</taxon>
        <taxon>Pseudomonadati</taxon>
        <taxon>Bacteroidota</taxon>
        <taxon>Bacteroidia</taxon>
        <taxon>Bacteroidales</taxon>
        <taxon>Bacteroidaceae</taxon>
        <taxon>Phocaeicola</taxon>
    </lineage>
</organism>
<dbReference type="RefSeq" id="WP_005948061.1">
    <property type="nucleotide sequence ID" value="NZ_KB890392.1"/>
</dbReference>
<evidence type="ECO:0000313" key="3">
    <source>
        <dbReference type="Proteomes" id="UP000017831"/>
    </source>
</evidence>
<keyword evidence="3" id="KW-1185">Reference proteome</keyword>
<gene>
    <name evidence="2" type="ORF">HMPREF1534_04012</name>
    <name evidence="1" type="ORF">HMPREF1534_04013</name>
</gene>
<dbReference type="NCBIfam" id="TIGR04149">
    <property type="entry name" value="GG_sam_targ_CFB"/>
    <property type="match status" value="1"/>
</dbReference>
<dbReference type="EMBL" id="AQHY01000055">
    <property type="protein sequence ID" value="EOA51942.1"/>
    <property type="molecule type" value="Genomic_DNA"/>
</dbReference>
<dbReference type="PATRIC" id="fig|1121098.3.peg.4092"/>
<reference evidence="2 3" key="1">
    <citation type="submission" date="2013-04" db="EMBL/GenBank/DDBJ databases">
        <title>The Genome Sequence of Bacteroides massiliensis DSM 17679.</title>
        <authorList>
            <consortium name="The Broad Institute Genomics Platform"/>
            <person name="Earl A."/>
            <person name="Ward D."/>
            <person name="Feldgarden M."/>
            <person name="Gevers D."/>
            <person name="Martens E."/>
            <person name="Fenner L."/>
            <person name="Roux V."/>
            <person name="Mallet M.N."/>
            <person name="Raoult D."/>
            <person name="Walker B."/>
            <person name="Young S."/>
            <person name="Zeng Q."/>
            <person name="Gargeya S."/>
            <person name="Fitzgerald M."/>
            <person name="Haas B."/>
            <person name="Abouelleil A."/>
            <person name="Allen A.W."/>
            <person name="Alvarado L."/>
            <person name="Arachchi H.M."/>
            <person name="Berlin A.M."/>
            <person name="Chapman S.B."/>
            <person name="Gainer-Dewar J."/>
            <person name="Goldberg J."/>
            <person name="Griggs A."/>
            <person name="Gujja S."/>
            <person name="Hansen M."/>
            <person name="Howarth C."/>
            <person name="Imamovic A."/>
            <person name="Ireland A."/>
            <person name="Larimer J."/>
            <person name="McCowan C."/>
            <person name="Murphy C."/>
            <person name="Pearson M."/>
            <person name="Poon T.W."/>
            <person name="Priest M."/>
            <person name="Roberts A."/>
            <person name="Saif S."/>
            <person name="Shea T."/>
            <person name="Sisk P."/>
            <person name="Sykes S."/>
            <person name="Wortman J."/>
            <person name="Nusbaum C."/>
            <person name="Birren B."/>
        </authorList>
    </citation>
    <scope>NUCLEOTIDE SEQUENCE [LARGE SCALE GENOMIC DNA]</scope>
    <source>
        <strain evidence="3">B84634 / Timone 84634 / DSM 17679 / JCM 13223</strain>
        <strain evidence="2">DSM 17679</strain>
    </source>
</reference>
<dbReference type="InterPro" id="IPR026408">
    <property type="entry name" value="GG_sam_targ_CFB"/>
</dbReference>
<dbReference type="EMBL" id="AQHY01000052">
    <property type="protein sequence ID" value="EOA51945.1"/>
    <property type="molecule type" value="Genomic_DNA"/>
</dbReference>
<dbReference type="GeneID" id="60060138"/>
<dbReference type="HOGENOM" id="CLU_183862_1_0_10"/>
<dbReference type="eggNOG" id="ENOG5030Z5W">
    <property type="taxonomic scope" value="Bacteria"/>
</dbReference>
<proteinExistence type="predicted"/>
<evidence type="ECO:0000313" key="2">
    <source>
        <dbReference type="EMBL" id="EOA51945.1"/>
    </source>
</evidence>
<evidence type="ECO:0008006" key="4">
    <source>
        <dbReference type="Google" id="ProtNLM"/>
    </source>
</evidence>